<evidence type="ECO:0000256" key="7">
    <source>
        <dbReference type="NCBIfam" id="TIGR00126"/>
    </source>
</evidence>
<dbReference type="Pfam" id="PF01791">
    <property type="entry name" value="DeoC"/>
    <property type="match status" value="1"/>
</dbReference>
<reference evidence="8 9" key="1">
    <citation type="submission" date="2016-10" db="EMBL/GenBank/DDBJ databases">
        <authorList>
            <person name="de Groot N.N."/>
        </authorList>
    </citation>
    <scope>NUCLEOTIDE SEQUENCE [LARGE SCALE GENOMIC DNA]</scope>
    <source>
        <strain evidence="8 9">CGMCC 1.9156</strain>
    </source>
</reference>
<comment type="pathway">
    <text evidence="1">Carbohydrate degradation; 2-deoxy-D-ribose 1-phosphate degradation; D-glyceraldehyde 3-phosphate and acetaldehyde from 2-deoxy-alpha-D-ribose 1-phosphate: step 2/2.</text>
</comment>
<evidence type="ECO:0000256" key="5">
    <source>
        <dbReference type="ARBA" id="ARBA00023270"/>
    </source>
</evidence>
<dbReference type="EMBL" id="FONW01000001">
    <property type="protein sequence ID" value="SFE48842.1"/>
    <property type="molecule type" value="Genomic_DNA"/>
</dbReference>
<dbReference type="Proteomes" id="UP000198964">
    <property type="component" value="Unassembled WGS sequence"/>
</dbReference>
<dbReference type="RefSeq" id="WP_093918010.1">
    <property type="nucleotide sequence ID" value="NZ_FONW01000001.1"/>
</dbReference>
<evidence type="ECO:0000313" key="8">
    <source>
        <dbReference type="EMBL" id="SFE48842.1"/>
    </source>
</evidence>
<gene>
    <name evidence="8" type="ORF">SAMN05216283_101260</name>
</gene>
<dbReference type="GO" id="GO:0016052">
    <property type="term" value="P:carbohydrate catabolic process"/>
    <property type="evidence" value="ECO:0007669"/>
    <property type="project" value="TreeGrafter"/>
</dbReference>
<protein>
    <recommendedName>
        <fullName evidence="3 7">Deoxyribose-phosphate aldolase</fullName>
        <ecNumber evidence="3 7">4.1.2.4</ecNumber>
    </recommendedName>
</protein>
<evidence type="ECO:0000256" key="1">
    <source>
        <dbReference type="ARBA" id="ARBA00004816"/>
    </source>
</evidence>
<dbReference type="PIRSF" id="PIRSF001357">
    <property type="entry name" value="DeoC"/>
    <property type="match status" value="1"/>
</dbReference>
<name>A0A1I2AY59_9BACT</name>
<evidence type="ECO:0000256" key="3">
    <source>
        <dbReference type="ARBA" id="ARBA00012515"/>
    </source>
</evidence>
<dbReference type="InterPro" id="IPR002915">
    <property type="entry name" value="DeoC/FbaB/LacD_aldolase"/>
</dbReference>
<accession>A0A1I2AY59</accession>
<evidence type="ECO:0000256" key="2">
    <source>
        <dbReference type="ARBA" id="ARBA00009473"/>
    </source>
</evidence>
<dbReference type="SUPFAM" id="SSF51569">
    <property type="entry name" value="Aldolase"/>
    <property type="match status" value="1"/>
</dbReference>
<dbReference type="NCBIfam" id="TIGR00126">
    <property type="entry name" value="deoC"/>
    <property type="match status" value="1"/>
</dbReference>
<keyword evidence="4" id="KW-0456">Lyase</keyword>
<dbReference type="CDD" id="cd00959">
    <property type="entry name" value="DeoC"/>
    <property type="match status" value="1"/>
</dbReference>
<organism evidence="8 9">
    <name type="scientific">Sunxiuqinia elliptica</name>
    <dbReference type="NCBI Taxonomy" id="655355"/>
    <lineage>
        <taxon>Bacteria</taxon>
        <taxon>Pseudomonadati</taxon>
        <taxon>Bacteroidota</taxon>
        <taxon>Bacteroidia</taxon>
        <taxon>Marinilabiliales</taxon>
        <taxon>Prolixibacteraceae</taxon>
        <taxon>Sunxiuqinia</taxon>
    </lineage>
</organism>
<dbReference type="AlphaFoldDB" id="A0A1I2AY59"/>
<comment type="similarity">
    <text evidence="2">Belongs to the DeoC/FbaB aldolase family. DeoC type 2 subfamily.</text>
</comment>
<dbReference type="InterPro" id="IPR013785">
    <property type="entry name" value="Aldolase_TIM"/>
</dbReference>
<dbReference type="GO" id="GO:0004139">
    <property type="term" value="F:deoxyribose-phosphate aldolase activity"/>
    <property type="evidence" value="ECO:0007669"/>
    <property type="project" value="UniProtKB-UniRule"/>
</dbReference>
<sequence length="276" mass="30373">MEATKYELAQIKEAALQNNNSDWQELAFSCIDLTTLNSTDTVSHVKAFTERVNDFENDYPNLPNVAAICVHPNMVRTVKENLKDDHVNIAAVAGGFPGSMSFIEVKVKEARMAVDYGADEIDIVLPLWAFLDNDDIICREEITTIKEAIGEAHLKVILETGALADSEKTRHASMLAMESGADFIKTSTGKMSPAATPDAALEMCIAIKDYHRKTGKKIGFKPAGGISTTEDAILYLTIVSEVLGEEWLKPSLFRIGASRLANNLLSDLLDEKIKYF</sequence>
<evidence type="ECO:0000313" key="9">
    <source>
        <dbReference type="Proteomes" id="UP000198964"/>
    </source>
</evidence>
<keyword evidence="9" id="KW-1185">Reference proteome</keyword>
<dbReference type="InterPro" id="IPR011343">
    <property type="entry name" value="DeoC"/>
</dbReference>
<dbReference type="SMART" id="SM01133">
    <property type="entry name" value="DeoC"/>
    <property type="match status" value="1"/>
</dbReference>
<dbReference type="EC" id="4.1.2.4" evidence="3 7"/>
<comment type="catalytic activity">
    <reaction evidence="6">
        <text>2-deoxy-D-ribose 5-phosphate = D-glyceraldehyde 3-phosphate + acetaldehyde</text>
        <dbReference type="Rhea" id="RHEA:12821"/>
        <dbReference type="ChEBI" id="CHEBI:15343"/>
        <dbReference type="ChEBI" id="CHEBI:59776"/>
        <dbReference type="ChEBI" id="CHEBI:62877"/>
        <dbReference type="EC" id="4.1.2.4"/>
    </reaction>
</comment>
<dbReference type="GO" id="GO:0005737">
    <property type="term" value="C:cytoplasm"/>
    <property type="evidence" value="ECO:0007669"/>
    <property type="project" value="InterPro"/>
</dbReference>
<keyword evidence="5" id="KW-0704">Schiff base</keyword>
<dbReference type="GO" id="GO:0009264">
    <property type="term" value="P:deoxyribonucleotide catabolic process"/>
    <property type="evidence" value="ECO:0007669"/>
    <property type="project" value="UniProtKB-UniRule"/>
</dbReference>
<evidence type="ECO:0000256" key="6">
    <source>
        <dbReference type="ARBA" id="ARBA00048791"/>
    </source>
</evidence>
<dbReference type="PANTHER" id="PTHR10889">
    <property type="entry name" value="DEOXYRIBOSE-PHOSPHATE ALDOLASE"/>
    <property type="match status" value="1"/>
</dbReference>
<dbReference type="PANTHER" id="PTHR10889:SF3">
    <property type="entry name" value="DEOXYRIBOSE-PHOSPHATE ALDOLASE"/>
    <property type="match status" value="1"/>
</dbReference>
<proteinExistence type="inferred from homology"/>
<evidence type="ECO:0000256" key="4">
    <source>
        <dbReference type="ARBA" id="ARBA00023239"/>
    </source>
</evidence>
<dbReference type="STRING" id="655355.SAMN05216283_101260"/>
<dbReference type="Gene3D" id="3.20.20.70">
    <property type="entry name" value="Aldolase class I"/>
    <property type="match status" value="1"/>
</dbReference>